<dbReference type="Gene3D" id="1.10.1200.150">
    <property type="entry name" value="Transcriptional regulator CtsR, C-terminal domain"/>
    <property type="match status" value="1"/>
</dbReference>
<evidence type="ECO:0000259" key="7">
    <source>
        <dbReference type="Pfam" id="PF05848"/>
    </source>
</evidence>
<evidence type="ECO:0000256" key="3">
    <source>
        <dbReference type="ARBA" id="ARBA00022491"/>
    </source>
</evidence>
<sequence>MIKVRKGQSQSQLNGSDYFSRGGGSKKLMSSLSNLIEKYLNKLIEHSSGQLIEIQRNELAEKFNCAPSQINYVLTTRFTIERGYMVESRRGGGGFVRIVKVPLSTGELDLVSEVVNLVGDRISERGSDAILARLAEEEIVTQRETAIIGAALSRNVLRIGLPARDQLRANILKAVLITVLKNQGDR</sequence>
<evidence type="ECO:0000256" key="2">
    <source>
        <dbReference type="ARBA" id="ARBA00014129"/>
    </source>
</evidence>
<dbReference type="Pfam" id="PF17727">
    <property type="entry name" value="CtsR_C"/>
    <property type="match status" value="1"/>
</dbReference>
<dbReference type="STRING" id="341036.SAMN05660649_03257"/>
<keyword evidence="4" id="KW-0805">Transcription regulation</keyword>
<dbReference type="InterPro" id="IPR041473">
    <property type="entry name" value="CtsR_C"/>
</dbReference>
<dbReference type="GO" id="GO:0006355">
    <property type="term" value="P:regulation of DNA-templated transcription"/>
    <property type="evidence" value="ECO:0007669"/>
    <property type="project" value="InterPro"/>
</dbReference>
<dbReference type="Pfam" id="PF05848">
    <property type="entry name" value="CtsR"/>
    <property type="match status" value="1"/>
</dbReference>
<dbReference type="AlphaFoldDB" id="A0A1I2VZ29"/>
<dbReference type="InterPro" id="IPR041902">
    <property type="entry name" value="CtsR_N_sf"/>
</dbReference>
<name>A0A1I2VZ29_9FIRM</name>
<proteinExistence type="inferred from homology"/>
<organism evidence="9 10">
    <name type="scientific">Desulfotruncus arcticus DSM 17038</name>
    <dbReference type="NCBI Taxonomy" id="1121424"/>
    <lineage>
        <taxon>Bacteria</taxon>
        <taxon>Bacillati</taxon>
        <taxon>Bacillota</taxon>
        <taxon>Clostridia</taxon>
        <taxon>Eubacteriales</taxon>
        <taxon>Desulfallaceae</taxon>
        <taxon>Desulfotruncus</taxon>
    </lineage>
</organism>
<keyword evidence="3" id="KW-0678">Repressor</keyword>
<keyword evidence="10" id="KW-1185">Reference proteome</keyword>
<dbReference type="InterPro" id="IPR040465">
    <property type="entry name" value="CtsR_N"/>
</dbReference>
<feature type="domain" description="CtsR C-terminal dimerization" evidence="8">
    <location>
        <begin position="109"/>
        <end position="176"/>
    </location>
</feature>
<comment type="similarity">
    <text evidence="1">Belongs to the CtsR family.</text>
</comment>
<evidence type="ECO:0000259" key="8">
    <source>
        <dbReference type="Pfam" id="PF17727"/>
    </source>
</evidence>
<evidence type="ECO:0000256" key="4">
    <source>
        <dbReference type="ARBA" id="ARBA00023015"/>
    </source>
</evidence>
<evidence type="ECO:0000256" key="1">
    <source>
        <dbReference type="ARBA" id="ARBA00010189"/>
    </source>
</evidence>
<dbReference type="Gene3D" id="3.30.56.130">
    <property type="entry name" value="Transcriptional regulator CtsR, winged HTH domain"/>
    <property type="match status" value="1"/>
</dbReference>
<evidence type="ECO:0000313" key="10">
    <source>
        <dbReference type="Proteomes" id="UP000199337"/>
    </source>
</evidence>
<reference evidence="10" key="1">
    <citation type="submission" date="2016-10" db="EMBL/GenBank/DDBJ databases">
        <authorList>
            <person name="Varghese N."/>
            <person name="Submissions S."/>
        </authorList>
    </citation>
    <scope>NUCLEOTIDE SEQUENCE [LARGE SCALE GENOMIC DNA]</scope>
    <source>
        <strain evidence="10">DSM 17038</strain>
    </source>
</reference>
<dbReference type="InterPro" id="IPR008463">
    <property type="entry name" value="CtsR"/>
</dbReference>
<protein>
    <recommendedName>
        <fullName evidence="2">Transcriptional regulator CtsR</fullName>
    </recommendedName>
</protein>
<evidence type="ECO:0000256" key="5">
    <source>
        <dbReference type="ARBA" id="ARBA00023125"/>
    </source>
</evidence>
<dbReference type="PIRSF" id="PIRSF010607">
    <property type="entry name" value="Txn_repr_CtsR"/>
    <property type="match status" value="1"/>
</dbReference>
<evidence type="ECO:0000256" key="6">
    <source>
        <dbReference type="ARBA" id="ARBA00023163"/>
    </source>
</evidence>
<dbReference type="EMBL" id="FOOX01000012">
    <property type="protein sequence ID" value="SFG94394.1"/>
    <property type="molecule type" value="Genomic_DNA"/>
</dbReference>
<dbReference type="GO" id="GO:0003677">
    <property type="term" value="F:DNA binding"/>
    <property type="evidence" value="ECO:0007669"/>
    <property type="project" value="UniProtKB-KW"/>
</dbReference>
<gene>
    <name evidence="9" type="ORF">SAMN05660649_03257</name>
</gene>
<dbReference type="Proteomes" id="UP000199337">
    <property type="component" value="Unassembled WGS sequence"/>
</dbReference>
<accession>A0A1I2VZ29</accession>
<dbReference type="InterPro" id="IPR041908">
    <property type="entry name" value="CtsR_C_sf"/>
</dbReference>
<evidence type="ECO:0000313" key="9">
    <source>
        <dbReference type="EMBL" id="SFG94394.1"/>
    </source>
</evidence>
<feature type="domain" description="CtsR N-terminal HTH" evidence="7">
    <location>
        <begin position="31"/>
        <end position="101"/>
    </location>
</feature>
<keyword evidence="5" id="KW-0238">DNA-binding</keyword>
<keyword evidence="6" id="KW-0804">Transcription</keyword>